<dbReference type="InterPro" id="IPR007630">
    <property type="entry name" value="RNA_pol_sigma70_r4"/>
</dbReference>
<dbReference type="EMBL" id="CP042997">
    <property type="protein sequence ID" value="QEH34288.1"/>
    <property type="molecule type" value="Genomic_DNA"/>
</dbReference>
<evidence type="ECO:0000313" key="6">
    <source>
        <dbReference type="EMBL" id="QEH34288.1"/>
    </source>
</evidence>
<proteinExistence type="predicted"/>
<dbReference type="InterPro" id="IPR050239">
    <property type="entry name" value="Sigma-70_RNA_pol_init_factors"/>
</dbReference>
<evidence type="ECO:0000259" key="5">
    <source>
        <dbReference type="PROSITE" id="PS00716"/>
    </source>
</evidence>
<dbReference type="PIRSF" id="PIRSF000770">
    <property type="entry name" value="RNA_pol_sigma-SigE/K"/>
    <property type="match status" value="1"/>
</dbReference>
<keyword evidence="2" id="KW-0731">Sigma factor</keyword>
<dbReference type="PRINTS" id="PR00046">
    <property type="entry name" value="SIGMA70FCT"/>
</dbReference>
<reference evidence="6 7" key="1">
    <citation type="submission" date="2019-08" db="EMBL/GenBank/DDBJ databases">
        <title>Deep-cultivation of Planctomycetes and their phenomic and genomic characterization uncovers novel biology.</title>
        <authorList>
            <person name="Wiegand S."/>
            <person name="Jogler M."/>
            <person name="Boedeker C."/>
            <person name="Pinto D."/>
            <person name="Vollmers J."/>
            <person name="Rivas-Marin E."/>
            <person name="Kohn T."/>
            <person name="Peeters S.H."/>
            <person name="Heuer A."/>
            <person name="Rast P."/>
            <person name="Oberbeckmann S."/>
            <person name="Bunk B."/>
            <person name="Jeske O."/>
            <person name="Meyerdierks A."/>
            <person name="Storesund J.E."/>
            <person name="Kallscheuer N."/>
            <person name="Luecker S."/>
            <person name="Lage O.M."/>
            <person name="Pohl T."/>
            <person name="Merkel B.J."/>
            <person name="Hornburger P."/>
            <person name="Mueller R.-W."/>
            <person name="Bruemmer F."/>
            <person name="Labrenz M."/>
            <person name="Spormann A.M."/>
            <person name="Op den Camp H."/>
            <person name="Overmann J."/>
            <person name="Amann R."/>
            <person name="Jetten M.S.M."/>
            <person name="Mascher T."/>
            <person name="Medema M.H."/>
            <person name="Devos D.P."/>
            <person name="Kaster A.-K."/>
            <person name="Ovreas L."/>
            <person name="Rohde M."/>
            <person name="Galperin M.Y."/>
            <person name="Jogler C."/>
        </authorList>
    </citation>
    <scope>NUCLEOTIDE SEQUENCE [LARGE SCALE GENOMIC DNA]</scope>
    <source>
        <strain evidence="6 7">OJF2</strain>
    </source>
</reference>
<dbReference type="Pfam" id="PF04545">
    <property type="entry name" value="Sigma70_r4"/>
    <property type="match status" value="1"/>
</dbReference>
<gene>
    <name evidence="6" type="primary">sigA_6</name>
    <name evidence="6" type="ORF">OJF2_28230</name>
</gene>
<dbReference type="Proteomes" id="UP000324233">
    <property type="component" value="Chromosome"/>
</dbReference>
<dbReference type="InterPro" id="IPR009042">
    <property type="entry name" value="RNA_pol_sigma70_r1_2"/>
</dbReference>
<keyword evidence="3" id="KW-0238">DNA-binding</keyword>
<feature type="domain" description="RNA polymerase sigma-70" evidence="5">
    <location>
        <begin position="242"/>
        <end position="268"/>
    </location>
</feature>
<protein>
    <submittedName>
        <fullName evidence="6">RNA polymerase sigma factor SigA</fullName>
    </submittedName>
</protein>
<dbReference type="GO" id="GO:0003677">
    <property type="term" value="F:DNA binding"/>
    <property type="evidence" value="ECO:0007669"/>
    <property type="project" value="UniProtKB-KW"/>
</dbReference>
<dbReference type="OrthoDB" id="1185556at2"/>
<evidence type="ECO:0000256" key="1">
    <source>
        <dbReference type="ARBA" id="ARBA00023015"/>
    </source>
</evidence>
<dbReference type="SUPFAM" id="SSF88946">
    <property type="entry name" value="Sigma2 domain of RNA polymerase sigma factors"/>
    <property type="match status" value="1"/>
</dbReference>
<dbReference type="SUPFAM" id="SSF88659">
    <property type="entry name" value="Sigma3 and sigma4 domains of RNA polymerase sigma factors"/>
    <property type="match status" value="2"/>
</dbReference>
<dbReference type="RefSeq" id="WP_148594231.1">
    <property type="nucleotide sequence ID" value="NZ_CP042997.1"/>
</dbReference>
<evidence type="ECO:0000256" key="2">
    <source>
        <dbReference type="ARBA" id="ARBA00023082"/>
    </source>
</evidence>
<dbReference type="PANTHER" id="PTHR30603">
    <property type="entry name" value="RNA POLYMERASE SIGMA FACTOR RPO"/>
    <property type="match status" value="1"/>
</dbReference>
<dbReference type="InterPro" id="IPR000943">
    <property type="entry name" value="RNA_pol_sigma70"/>
</dbReference>
<dbReference type="Gene3D" id="1.10.10.10">
    <property type="entry name" value="Winged helix-like DNA-binding domain superfamily/Winged helix DNA-binding domain"/>
    <property type="match status" value="2"/>
</dbReference>
<dbReference type="KEGG" id="agv:OJF2_28230"/>
<dbReference type="PROSITE" id="PS00716">
    <property type="entry name" value="SIGMA70_2"/>
    <property type="match status" value="1"/>
</dbReference>
<dbReference type="InterPro" id="IPR007627">
    <property type="entry name" value="RNA_pol_sigma70_r2"/>
</dbReference>
<dbReference type="InterPro" id="IPR036388">
    <property type="entry name" value="WH-like_DNA-bd_sf"/>
</dbReference>
<keyword evidence="7" id="KW-1185">Reference proteome</keyword>
<dbReference type="AlphaFoldDB" id="A0A5B9W188"/>
<dbReference type="InterPro" id="IPR013324">
    <property type="entry name" value="RNA_pol_sigma_r3/r4-like"/>
</dbReference>
<name>A0A5B9W188_9BACT</name>
<evidence type="ECO:0000313" key="7">
    <source>
        <dbReference type="Proteomes" id="UP000324233"/>
    </source>
</evidence>
<dbReference type="InterPro" id="IPR014284">
    <property type="entry name" value="RNA_pol_sigma-70_dom"/>
</dbReference>
<sequence length="284" mass="31575">MYCAGTMTAPDPGRTYCRDMSRHEILSAEQERRLAEAAAAGDRDARARLIGANLRLVAKIAARFRNRGMDYDDLICEGNLGLTRAADRFDPGRGCRFATYAKHWILEAIRSALRDTTPTIRVPNHVYRLLWKWRRAEQYLSRGLGRMPTSDEVAAHLGLSESQLAMVEKAQWAGRLRLEGALSDGGEGWSLDEAVDGSEAPGCDLERADERAEVLRRMGRLEDCERAVVTLRYGLGGEAPRTLAEVGRRLGVTSEWARQIEQRAVRKLVLGAAAPAPRAARRFA</sequence>
<accession>A0A5B9W188</accession>
<dbReference type="GO" id="GO:0016987">
    <property type="term" value="F:sigma factor activity"/>
    <property type="evidence" value="ECO:0007669"/>
    <property type="project" value="UniProtKB-KW"/>
</dbReference>
<dbReference type="NCBIfam" id="TIGR02937">
    <property type="entry name" value="sigma70-ECF"/>
    <property type="match status" value="1"/>
</dbReference>
<evidence type="ECO:0000256" key="4">
    <source>
        <dbReference type="ARBA" id="ARBA00023163"/>
    </source>
</evidence>
<organism evidence="6 7">
    <name type="scientific">Aquisphaera giovannonii</name>
    <dbReference type="NCBI Taxonomy" id="406548"/>
    <lineage>
        <taxon>Bacteria</taxon>
        <taxon>Pseudomonadati</taxon>
        <taxon>Planctomycetota</taxon>
        <taxon>Planctomycetia</taxon>
        <taxon>Isosphaerales</taxon>
        <taxon>Isosphaeraceae</taxon>
        <taxon>Aquisphaera</taxon>
    </lineage>
</organism>
<dbReference type="InterPro" id="IPR013325">
    <property type="entry name" value="RNA_pol_sigma_r2"/>
</dbReference>
<evidence type="ECO:0000256" key="3">
    <source>
        <dbReference type="ARBA" id="ARBA00023125"/>
    </source>
</evidence>
<dbReference type="CDD" id="cd06171">
    <property type="entry name" value="Sigma70_r4"/>
    <property type="match status" value="1"/>
</dbReference>
<dbReference type="Pfam" id="PF00140">
    <property type="entry name" value="Sigma70_r1_2"/>
    <property type="match status" value="1"/>
</dbReference>
<dbReference type="GO" id="GO:0006352">
    <property type="term" value="P:DNA-templated transcription initiation"/>
    <property type="evidence" value="ECO:0007669"/>
    <property type="project" value="InterPro"/>
</dbReference>
<keyword evidence="4" id="KW-0804">Transcription</keyword>
<dbReference type="Pfam" id="PF04542">
    <property type="entry name" value="Sigma70_r2"/>
    <property type="match status" value="1"/>
</dbReference>
<dbReference type="PANTHER" id="PTHR30603:SF47">
    <property type="entry name" value="RNA POLYMERASE SIGMA FACTOR SIGD, CHLOROPLASTIC"/>
    <property type="match status" value="1"/>
</dbReference>
<keyword evidence="1" id="KW-0805">Transcription regulation</keyword>
<dbReference type="Gene3D" id="1.20.120.1810">
    <property type="match status" value="1"/>
</dbReference>